<dbReference type="PATRIC" id="fig|452652.3.peg.5256"/>
<dbReference type="HOGENOM" id="CLU_177681_0_0_11"/>
<keyword evidence="2" id="KW-1185">Reference proteome</keyword>
<protein>
    <recommendedName>
        <fullName evidence="3">PE domain-containing protein</fullName>
    </recommendedName>
</protein>
<dbReference type="eggNOG" id="ENOG5031RTB">
    <property type="taxonomic scope" value="Bacteria"/>
</dbReference>
<dbReference type="KEGG" id="ksk:KSE_52690"/>
<dbReference type="InterPro" id="IPR036689">
    <property type="entry name" value="ESAT-6-like_sf"/>
</dbReference>
<dbReference type="SUPFAM" id="SSF140453">
    <property type="entry name" value="EsxAB dimer-like"/>
    <property type="match status" value="1"/>
</dbReference>
<dbReference type="AlphaFoldDB" id="E4NHR5"/>
<organism evidence="1 2">
    <name type="scientific">Kitasatospora setae (strain ATCC 33774 / DSM 43861 / JCM 3304 / KCC A-0304 / NBRC 14216 / KM-6054)</name>
    <name type="common">Streptomyces setae</name>
    <dbReference type="NCBI Taxonomy" id="452652"/>
    <lineage>
        <taxon>Bacteria</taxon>
        <taxon>Bacillati</taxon>
        <taxon>Actinomycetota</taxon>
        <taxon>Actinomycetes</taxon>
        <taxon>Kitasatosporales</taxon>
        <taxon>Streptomycetaceae</taxon>
        <taxon>Kitasatospora</taxon>
    </lineage>
</organism>
<proteinExistence type="predicted"/>
<dbReference type="STRING" id="452652.KSE_52690"/>
<name>E4NHR5_KITSK</name>
<evidence type="ECO:0000313" key="1">
    <source>
        <dbReference type="EMBL" id="BAJ31045.1"/>
    </source>
</evidence>
<evidence type="ECO:0008006" key="3">
    <source>
        <dbReference type="Google" id="ProtNLM"/>
    </source>
</evidence>
<gene>
    <name evidence="1" type="ordered locus">KSE_52690</name>
</gene>
<dbReference type="Proteomes" id="UP000007076">
    <property type="component" value="Chromosome"/>
</dbReference>
<dbReference type="EMBL" id="AP010968">
    <property type="protein sequence ID" value="BAJ31045.1"/>
    <property type="molecule type" value="Genomic_DNA"/>
</dbReference>
<evidence type="ECO:0000313" key="2">
    <source>
        <dbReference type="Proteomes" id="UP000007076"/>
    </source>
</evidence>
<sequence>MTMGDTGFRVEPEALTAYAAVLDAQAERIARIRSALTGVRLSSEAFGKLPGSGELYDSYQEHAEAEQENFADLIDLLDATGEGVRATVDNYRTNEQDTAEVYGGGR</sequence>
<reference evidence="1 2" key="1">
    <citation type="journal article" date="2010" name="DNA Res.">
        <title>Genome sequence of Kitasatospora setae NBRC 14216T: an evolutionary snapshot of the family Streptomycetaceae.</title>
        <authorList>
            <person name="Ichikawa N."/>
            <person name="Oguchi A."/>
            <person name="Ikeda H."/>
            <person name="Ishikawa J."/>
            <person name="Kitani S."/>
            <person name="Watanabe Y."/>
            <person name="Nakamura S."/>
            <person name="Katano Y."/>
            <person name="Kishi E."/>
            <person name="Sasagawa M."/>
            <person name="Ankai A."/>
            <person name="Fukui S."/>
            <person name="Hashimoto Y."/>
            <person name="Kamata S."/>
            <person name="Otoguro M."/>
            <person name="Tanikawa S."/>
            <person name="Nihira T."/>
            <person name="Horinouchi S."/>
            <person name="Ohnishi Y."/>
            <person name="Hayakawa M."/>
            <person name="Kuzuyama T."/>
            <person name="Arisawa A."/>
            <person name="Nomoto F."/>
            <person name="Miura H."/>
            <person name="Takahashi Y."/>
            <person name="Fujita N."/>
        </authorList>
    </citation>
    <scope>NUCLEOTIDE SEQUENCE [LARGE SCALE GENOMIC DNA]</scope>
    <source>
        <strain evidence="2">ATCC 33774 / DSM 43861 / JCM 3304 / KCC A-0304 / NBRC 14216 / KM-6054</strain>
    </source>
</reference>
<accession>E4NHR5</accession>
<dbReference type="Gene3D" id="1.10.287.1060">
    <property type="entry name" value="ESAT-6-like"/>
    <property type="match status" value="1"/>
</dbReference>